<sequence>MMSIEILRRDFLLGLGAVAMMASEKSFGAMYGSVPEDAPDMSLPLNNLINLIRMQASLESTNQIPWHYNGTLYAQVRSEQPIPMVKIEGMESYRVFPLEDGSYEILGNMLTFFRDIDTGKMIREYQNPFTGKINEVLPNIRQASIGRGLNISTMGARPKAFIDQMPDKPLLLEWTFGPETIWLQNDTAYPPGLTAPRMQRSSMFAPLDQFLDQNVKSLPTLFTATVLMPWLPWMDMNEVEGHTLWHASGVKLKSINQLPDEYFTRMMAEHPELSSFNLETDTGPVVYE</sequence>
<gene>
    <name evidence="1" type="ORF">METZ01_LOCUS192451</name>
</gene>
<reference evidence="1" key="1">
    <citation type="submission" date="2018-05" db="EMBL/GenBank/DDBJ databases">
        <authorList>
            <person name="Lanie J.A."/>
            <person name="Ng W.-L."/>
            <person name="Kazmierczak K.M."/>
            <person name="Andrzejewski T.M."/>
            <person name="Davidsen T.M."/>
            <person name="Wayne K.J."/>
            <person name="Tettelin H."/>
            <person name="Glass J.I."/>
            <person name="Rusch D."/>
            <person name="Podicherti R."/>
            <person name="Tsui H.-C.T."/>
            <person name="Winkler M.E."/>
        </authorList>
    </citation>
    <scope>NUCLEOTIDE SEQUENCE</scope>
</reference>
<dbReference type="EMBL" id="UINC01040141">
    <property type="protein sequence ID" value="SVB39597.1"/>
    <property type="molecule type" value="Genomic_DNA"/>
</dbReference>
<dbReference type="Pfam" id="PF08894">
    <property type="entry name" value="DUF1838"/>
    <property type="match status" value="1"/>
</dbReference>
<accession>A0A382DPT2</accession>
<proteinExistence type="predicted"/>
<name>A0A382DPT2_9ZZZZ</name>
<dbReference type="AlphaFoldDB" id="A0A382DPT2"/>
<evidence type="ECO:0008006" key="2">
    <source>
        <dbReference type="Google" id="ProtNLM"/>
    </source>
</evidence>
<evidence type="ECO:0000313" key="1">
    <source>
        <dbReference type="EMBL" id="SVB39597.1"/>
    </source>
</evidence>
<dbReference type="InterPro" id="IPR014990">
    <property type="entry name" value="DUF1838"/>
</dbReference>
<protein>
    <recommendedName>
        <fullName evidence="2">DUF1838 domain-containing protein</fullName>
    </recommendedName>
</protein>
<organism evidence="1">
    <name type="scientific">marine metagenome</name>
    <dbReference type="NCBI Taxonomy" id="408172"/>
    <lineage>
        <taxon>unclassified sequences</taxon>
        <taxon>metagenomes</taxon>
        <taxon>ecological metagenomes</taxon>
    </lineage>
</organism>